<dbReference type="Pfam" id="PF01497">
    <property type="entry name" value="Peripla_BP_2"/>
    <property type="match status" value="1"/>
</dbReference>
<feature type="domain" description="Fe/B12 periplasmic-binding" evidence="3">
    <location>
        <begin position="54"/>
        <end position="334"/>
    </location>
</feature>
<proteinExistence type="inferred from homology"/>
<dbReference type="SUPFAM" id="SSF53807">
    <property type="entry name" value="Helical backbone' metal receptor"/>
    <property type="match status" value="1"/>
</dbReference>
<evidence type="ECO:0000256" key="1">
    <source>
        <dbReference type="ARBA" id="ARBA00008814"/>
    </source>
</evidence>
<dbReference type="Proteomes" id="UP000032221">
    <property type="component" value="Unassembled WGS sequence"/>
</dbReference>
<evidence type="ECO:0000313" key="5">
    <source>
        <dbReference type="Proteomes" id="UP000032221"/>
    </source>
</evidence>
<dbReference type="PANTHER" id="PTHR30535:SF7">
    <property type="entry name" value="IRON(III) DICITRATE-BINDING PROTEIN"/>
    <property type="match status" value="1"/>
</dbReference>
<dbReference type="PROSITE" id="PS50983">
    <property type="entry name" value="FE_B12_PBP"/>
    <property type="match status" value="1"/>
</dbReference>
<dbReference type="RefSeq" id="WP_043985633.1">
    <property type="nucleotide sequence ID" value="NZ_JXST01000012.1"/>
</dbReference>
<evidence type="ECO:0000313" key="4">
    <source>
        <dbReference type="EMBL" id="KIU17010.1"/>
    </source>
</evidence>
<dbReference type="Gene3D" id="3.40.50.1980">
    <property type="entry name" value="Nitrogenase molybdenum iron protein domain"/>
    <property type="match status" value="2"/>
</dbReference>
<gene>
    <name evidence="4" type="ORF">TL10_10770</name>
</gene>
<dbReference type="InterPro" id="IPR050902">
    <property type="entry name" value="ABC_Transporter_SBP"/>
</dbReference>
<protein>
    <submittedName>
        <fullName evidence="4">ABC transporter substrate-binding protein</fullName>
    </submittedName>
</protein>
<keyword evidence="2" id="KW-0732">Signal</keyword>
<dbReference type="AlphaFoldDB" id="A0A0D1L7U5"/>
<organism evidence="4 5">
    <name type="scientific">Mycolicibacterium llatzerense</name>
    <dbReference type="NCBI Taxonomy" id="280871"/>
    <lineage>
        <taxon>Bacteria</taxon>
        <taxon>Bacillati</taxon>
        <taxon>Actinomycetota</taxon>
        <taxon>Actinomycetes</taxon>
        <taxon>Mycobacteriales</taxon>
        <taxon>Mycobacteriaceae</taxon>
        <taxon>Mycolicibacterium</taxon>
    </lineage>
</organism>
<name>A0A0D1L7U5_9MYCO</name>
<comment type="caution">
    <text evidence="4">The sequence shown here is derived from an EMBL/GenBank/DDBJ whole genome shotgun (WGS) entry which is preliminary data.</text>
</comment>
<comment type="similarity">
    <text evidence="1">Belongs to the bacterial solute-binding protein 8 family.</text>
</comment>
<feature type="chain" id="PRO_5038835373" evidence="2">
    <location>
        <begin position="20"/>
        <end position="335"/>
    </location>
</feature>
<dbReference type="STRING" id="280871.TL10_10770"/>
<evidence type="ECO:0000259" key="3">
    <source>
        <dbReference type="PROSITE" id="PS50983"/>
    </source>
</evidence>
<accession>A0A0D1L7U5</accession>
<dbReference type="InterPro" id="IPR002491">
    <property type="entry name" value="ABC_transptr_periplasmic_BD"/>
</dbReference>
<dbReference type="PATRIC" id="fig|280871.6.peg.2235"/>
<feature type="signal peptide" evidence="2">
    <location>
        <begin position="1"/>
        <end position="19"/>
    </location>
</feature>
<evidence type="ECO:0000256" key="2">
    <source>
        <dbReference type="SAM" id="SignalP"/>
    </source>
</evidence>
<dbReference type="PANTHER" id="PTHR30535">
    <property type="entry name" value="VITAMIN B12-BINDING PROTEIN"/>
    <property type="match status" value="1"/>
</dbReference>
<sequence length="335" mass="35532">MFVRTIVLVSLVVSLVCSCGGPPAVESAAAGTGGYPVTLENCGRQVTVKSAPQRAVSINQPASELLLSLGLADRMAGTASWSDAVRPDLAADNAKVPVLSRDFPSFERVLKAKPDFVYATFDWSFTDQGVAPRDRFERLGVPTYQSSSECGGQDAAQQRALTLDDMYAEIGDIAKIFGVPERGDKLVSSLRTRMATATSGLDAGGVSLMWWYAGTRTPYIAGCCGAPGIITTAVGARNAFADSRQLWPEISWEAILQRDPDVLVLADLTRGDDGDSVAAKIKFLETDPAASKLKAVRERRWIVLPGSAMDPSLRNVGAVETVAAGLRSFGLGGKS</sequence>
<dbReference type="EMBL" id="JXST01000012">
    <property type="protein sequence ID" value="KIU17010.1"/>
    <property type="molecule type" value="Genomic_DNA"/>
</dbReference>
<dbReference type="PROSITE" id="PS51257">
    <property type="entry name" value="PROKAR_LIPOPROTEIN"/>
    <property type="match status" value="1"/>
</dbReference>
<keyword evidence="5" id="KW-1185">Reference proteome</keyword>
<reference evidence="4 5" key="1">
    <citation type="submission" date="2015-01" db="EMBL/GenBank/DDBJ databases">
        <title>Genome sequence of Mycobacterium llatzerense and Mycobacterium immunogenum recovered from brain abscess.</title>
        <authorList>
            <person name="Greninger A.L."/>
            <person name="Langelier C."/>
            <person name="Cunningham G."/>
            <person name="Chiu C.Y."/>
            <person name="Miller S."/>
        </authorList>
    </citation>
    <scope>NUCLEOTIDE SEQUENCE [LARGE SCALE GENOMIC DNA]</scope>
    <source>
        <strain evidence="4 5">CLUC14</strain>
    </source>
</reference>
<dbReference type="OrthoDB" id="9797850at2"/>